<dbReference type="Pfam" id="PF00450">
    <property type="entry name" value="Peptidase_S10"/>
    <property type="match status" value="2"/>
</dbReference>
<comment type="similarity">
    <text evidence="1 2">Belongs to the peptidase S10 family.</text>
</comment>
<accession>A0A914DY15</accession>
<dbReference type="Gene3D" id="3.40.50.1820">
    <property type="entry name" value="alpha/beta hydrolase"/>
    <property type="match status" value="2"/>
</dbReference>
<dbReference type="WBParaSite" id="ACRNAN_scaffold4402.g12888.t1">
    <property type="protein sequence ID" value="ACRNAN_scaffold4402.g12888.t1"/>
    <property type="gene ID" value="ACRNAN_scaffold4402.g12888"/>
</dbReference>
<dbReference type="InterPro" id="IPR001563">
    <property type="entry name" value="Peptidase_S10"/>
</dbReference>
<evidence type="ECO:0000313" key="4">
    <source>
        <dbReference type="WBParaSite" id="ACRNAN_scaffold4402.g12888.t1"/>
    </source>
</evidence>
<keyword evidence="2" id="KW-0378">Hydrolase</keyword>
<dbReference type="PANTHER" id="PTHR11802">
    <property type="entry name" value="SERINE PROTEASE FAMILY S10 SERINE CARBOXYPEPTIDASE"/>
    <property type="match status" value="1"/>
</dbReference>
<dbReference type="PROSITE" id="PS00131">
    <property type="entry name" value="CARBOXYPEPT_SER_SER"/>
    <property type="match status" value="1"/>
</dbReference>
<reference evidence="4" key="1">
    <citation type="submission" date="2022-11" db="UniProtKB">
        <authorList>
            <consortium name="WormBaseParasite"/>
        </authorList>
    </citation>
    <scope>IDENTIFICATION</scope>
</reference>
<evidence type="ECO:0000256" key="2">
    <source>
        <dbReference type="RuleBase" id="RU361156"/>
    </source>
</evidence>
<name>A0A914DY15_9BILA</name>
<dbReference type="PANTHER" id="PTHR11802:SF480">
    <property type="entry name" value="CARBOXYPEPTIDASE"/>
    <property type="match status" value="1"/>
</dbReference>
<dbReference type="AlphaFoldDB" id="A0A914DY15"/>
<dbReference type="InterPro" id="IPR029058">
    <property type="entry name" value="AB_hydrolase_fold"/>
</dbReference>
<dbReference type="GO" id="GO:0004185">
    <property type="term" value="F:serine-type carboxypeptidase activity"/>
    <property type="evidence" value="ECO:0007669"/>
    <property type="project" value="UniProtKB-UniRule"/>
</dbReference>
<keyword evidence="2" id="KW-0121">Carboxypeptidase</keyword>
<dbReference type="SUPFAM" id="SSF53474">
    <property type="entry name" value="alpha/beta-Hydrolases"/>
    <property type="match status" value="2"/>
</dbReference>
<dbReference type="PROSITE" id="PS00560">
    <property type="entry name" value="CARBOXYPEPT_SER_HIS"/>
    <property type="match status" value="1"/>
</dbReference>
<dbReference type="Proteomes" id="UP000887540">
    <property type="component" value="Unplaced"/>
</dbReference>
<keyword evidence="3" id="KW-1185">Reference proteome</keyword>
<dbReference type="InterPro" id="IPR033124">
    <property type="entry name" value="Ser_caboxypep_his_AS"/>
</dbReference>
<evidence type="ECO:0000256" key="1">
    <source>
        <dbReference type="ARBA" id="ARBA00009431"/>
    </source>
</evidence>
<keyword evidence="2" id="KW-0645">Protease</keyword>
<dbReference type="GO" id="GO:0006508">
    <property type="term" value="P:proteolysis"/>
    <property type="evidence" value="ECO:0007669"/>
    <property type="project" value="UniProtKB-KW"/>
</dbReference>
<proteinExistence type="inferred from homology"/>
<dbReference type="InterPro" id="IPR018202">
    <property type="entry name" value="Ser_caboxypep_ser_AS"/>
</dbReference>
<organism evidence="3 4">
    <name type="scientific">Acrobeloides nanus</name>
    <dbReference type="NCBI Taxonomy" id="290746"/>
    <lineage>
        <taxon>Eukaryota</taxon>
        <taxon>Metazoa</taxon>
        <taxon>Ecdysozoa</taxon>
        <taxon>Nematoda</taxon>
        <taxon>Chromadorea</taxon>
        <taxon>Rhabditida</taxon>
        <taxon>Tylenchina</taxon>
        <taxon>Cephalobomorpha</taxon>
        <taxon>Cephaloboidea</taxon>
        <taxon>Cephalobidae</taxon>
        <taxon>Acrobeloides</taxon>
    </lineage>
</organism>
<sequence>MGSNDTYNDDYTALDNAETLSQFTNRFPEYKNRDLYIIGESYAGVYVPTLTLEVIKRIRMDPPQITLNFVGIGLGNGQLSHVYQTNAYVDLAFYRGVIGIDQYKSLKACCPATNDLQYCNFSSYIDYKSDGTAFPIYNGNESHDKCADEVFDFALNDLLNIEGYDPYNMNQDCYAVDYGSHNQLFEFSDSDVTPSFIDQGSLINTKSTDPYMGLPCYVSDATTKYLNQKNVRDAIHIPSNLNISWSECSDKVGDHWQVQYWDMEPVFKNILNTNYPLKILIMNGDLDGVCSFLADEWFVENFVQTYAIPVFSQRSHWHYQQAPGKLTNIGGYVKKFQSTNGNFGIDLVTVKGAGHLVPQNHPGPALNVISNFLSKQRNYSAPINVSILPKIMVKNFLTRQEEVKLTATDNFAALIQFFTTHPEYQGRDFYIAGISYAGVYIPTLTSLIIQNLQSNVTLANWINFRGIMVGNGYVSKKWDLASKADFNYFHGRYGKTEWDKIRTCCDPLGQIFCNLSKYLDENDNPVDNSTCATLTDQLWNGDFGYDDFNLYQDCYNYTSRNKLWHYKNYDSKSFNYNKAENFLASMNFGSTDSNGGFQCYMFEASETYLNQTNVRDSLYIPSHVESWRVCKDGIDYTGTYNTMSKDLTPTFLDILKSDYVSKNTFRILIYTGDADTPNNMMISELFVENLVNISNDAEVISNRTAWFYTVNNWTTFATAGFVKSFNFGGKVGLDLLTIKGAGHLADTDRPGPSLQMFYNFFTGTNYSQPVPVSFQRSPLLPQYQPQSSTSSPTSSADHPKFLAELIFWIVIFICKDFIFIE</sequence>
<dbReference type="PRINTS" id="PR00724">
    <property type="entry name" value="CRBOXYPTASEC"/>
</dbReference>
<protein>
    <recommendedName>
        <fullName evidence="2">Carboxypeptidase</fullName>
        <ecNumber evidence="2">3.4.16.-</ecNumber>
    </recommendedName>
</protein>
<dbReference type="EC" id="3.4.16.-" evidence="2"/>
<evidence type="ECO:0000313" key="3">
    <source>
        <dbReference type="Proteomes" id="UP000887540"/>
    </source>
</evidence>